<organism evidence="8 9">
    <name type="scientific">Theileria equi strain WA</name>
    <dbReference type="NCBI Taxonomy" id="1537102"/>
    <lineage>
        <taxon>Eukaryota</taxon>
        <taxon>Sar</taxon>
        <taxon>Alveolata</taxon>
        <taxon>Apicomplexa</taxon>
        <taxon>Aconoidasida</taxon>
        <taxon>Piroplasmida</taxon>
        <taxon>Theileriidae</taxon>
        <taxon>Theileria</taxon>
    </lineage>
</organism>
<dbReference type="STRING" id="1537102.L0B168"/>
<feature type="transmembrane region" description="Helical" evidence="7">
    <location>
        <begin position="97"/>
        <end position="119"/>
    </location>
</feature>
<dbReference type="InterPro" id="IPR007305">
    <property type="entry name" value="Vesicle_transpt_Got1/SFT2"/>
</dbReference>
<dbReference type="EMBL" id="CP001670">
    <property type="protein sequence ID" value="AFZ80981.1"/>
    <property type="molecule type" value="Genomic_DNA"/>
</dbReference>
<comment type="subcellular location">
    <subcellularLocation>
        <location evidence="1">Golgi apparatus membrane</location>
        <topology evidence="1">Multi-pass membrane protein</topology>
    </subcellularLocation>
</comment>
<feature type="transmembrane region" description="Helical" evidence="7">
    <location>
        <begin position="7"/>
        <end position="27"/>
    </location>
</feature>
<feature type="transmembrane region" description="Helical" evidence="7">
    <location>
        <begin position="65"/>
        <end position="85"/>
    </location>
</feature>
<evidence type="ECO:0000256" key="7">
    <source>
        <dbReference type="SAM" id="Phobius"/>
    </source>
</evidence>
<evidence type="ECO:0000256" key="4">
    <source>
        <dbReference type="ARBA" id="ARBA00023034"/>
    </source>
</evidence>
<dbReference type="PANTHER" id="PTHR21493">
    <property type="entry name" value="CGI-141-RELATED/LIPASE CONTAINING PROTEIN"/>
    <property type="match status" value="1"/>
</dbReference>
<dbReference type="VEuPathDB" id="PiroplasmaDB:BEWA_003890"/>
<evidence type="ECO:0000256" key="1">
    <source>
        <dbReference type="ARBA" id="ARBA00004653"/>
    </source>
</evidence>
<dbReference type="GO" id="GO:0005829">
    <property type="term" value="C:cytosol"/>
    <property type="evidence" value="ECO:0007669"/>
    <property type="project" value="GOC"/>
</dbReference>
<feature type="transmembrane region" description="Helical" evidence="7">
    <location>
        <begin position="33"/>
        <end position="53"/>
    </location>
</feature>
<evidence type="ECO:0000256" key="6">
    <source>
        <dbReference type="ARBA" id="ARBA00025799"/>
    </source>
</evidence>
<gene>
    <name evidence="8" type="ORF">BEWA_003890</name>
</gene>
<comment type="similarity">
    <text evidence="6">Belongs to the GOT1 family.</text>
</comment>
<evidence type="ECO:0000256" key="3">
    <source>
        <dbReference type="ARBA" id="ARBA00022989"/>
    </source>
</evidence>
<dbReference type="RefSeq" id="XP_004830647.1">
    <property type="nucleotide sequence ID" value="XM_004830590.1"/>
</dbReference>
<keyword evidence="9" id="KW-1185">Reference proteome</keyword>
<dbReference type="Pfam" id="PF04178">
    <property type="entry name" value="Got1"/>
    <property type="match status" value="1"/>
</dbReference>
<evidence type="ECO:0000256" key="2">
    <source>
        <dbReference type="ARBA" id="ARBA00022692"/>
    </source>
</evidence>
<dbReference type="eggNOG" id="KOG1743">
    <property type="taxonomic scope" value="Eukaryota"/>
</dbReference>
<dbReference type="GeneID" id="15805840"/>
<dbReference type="OrthoDB" id="204784at2759"/>
<evidence type="ECO:0000256" key="5">
    <source>
        <dbReference type="ARBA" id="ARBA00023136"/>
    </source>
</evidence>
<dbReference type="InterPro" id="IPR045176">
    <property type="entry name" value="Got1"/>
</dbReference>
<keyword evidence="5 7" id="KW-0472">Membrane</keyword>
<dbReference type="PANTHER" id="PTHR21493:SF9">
    <property type="entry name" value="GOLGI TRANSPORT PROTEIN 1-RELATED"/>
    <property type="match status" value="1"/>
</dbReference>
<name>L0B168_THEEQ</name>
<dbReference type="GO" id="GO:0000139">
    <property type="term" value="C:Golgi membrane"/>
    <property type="evidence" value="ECO:0007669"/>
    <property type="project" value="UniProtKB-SubCell"/>
</dbReference>
<sequence>MRGRASIGLPLLGLGSFVGFLGFLFFFDRILLSISNVVLISGFYFLLGSNKFVSFFLNRNKRGTLVFLTGFLAILVNRTLVGLAVQTGGLYLLFEAFIPNVVSYVKVTPLAFVLELPGIKHAVDYILKRQKNLPV</sequence>
<keyword evidence="2 7" id="KW-0812">Transmembrane</keyword>
<dbReference type="Proteomes" id="UP000031512">
    <property type="component" value="Chromosome 3"/>
</dbReference>
<keyword evidence="4" id="KW-0333">Golgi apparatus</keyword>
<dbReference type="GO" id="GO:0006888">
    <property type="term" value="P:endoplasmic reticulum to Golgi vesicle-mediated transport"/>
    <property type="evidence" value="ECO:0007669"/>
    <property type="project" value="InterPro"/>
</dbReference>
<dbReference type="KEGG" id="beq:BEWA_003890"/>
<dbReference type="GO" id="GO:0042147">
    <property type="term" value="P:retrograde transport, endosome to Golgi"/>
    <property type="evidence" value="ECO:0007669"/>
    <property type="project" value="InterPro"/>
</dbReference>
<dbReference type="AlphaFoldDB" id="L0B168"/>
<evidence type="ECO:0000313" key="9">
    <source>
        <dbReference type="Proteomes" id="UP000031512"/>
    </source>
</evidence>
<keyword evidence="3 7" id="KW-1133">Transmembrane helix</keyword>
<accession>L0B168</accession>
<protein>
    <submittedName>
        <fullName evidence="8">Got1-like family member protein</fullName>
    </submittedName>
</protein>
<proteinExistence type="inferred from homology"/>
<evidence type="ECO:0000313" key="8">
    <source>
        <dbReference type="EMBL" id="AFZ80981.1"/>
    </source>
</evidence>
<reference evidence="8 9" key="1">
    <citation type="journal article" date="2012" name="BMC Genomics">
        <title>Comparative genomic analysis and phylogenetic position of Theileria equi.</title>
        <authorList>
            <person name="Kappmeyer L.S."/>
            <person name="Thiagarajan M."/>
            <person name="Herndon D.R."/>
            <person name="Ramsay J.D."/>
            <person name="Caler E."/>
            <person name="Djikeng A."/>
            <person name="Gillespie J.J."/>
            <person name="Lau A.O."/>
            <person name="Roalson E.H."/>
            <person name="Silva J.C."/>
            <person name="Silva M.G."/>
            <person name="Suarez C.E."/>
            <person name="Ueti M.W."/>
            <person name="Nene V.M."/>
            <person name="Mealey R.H."/>
            <person name="Knowles D.P."/>
            <person name="Brayton K.A."/>
        </authorList>
    </citation>
    <scope>NUCLEOTIDE SEQUENCE [LARGE SCALE GENOMIC DNA]</scope>
    <source>
        <strain evidence="8 9">WA</strain>
    </source>
</reference>